<dbReference type="AlphaFoldDB" id="M3HKY6"/>
<name>M3HKY6_LEPBO</name>
<evidence type="ECO:0000313" key="1">
    <source>
        <dbReference type="EMBL" id="EMF98319.1"/>
    </source>
</evidence>
<dbReference type="EMBL" id="AKWO02000090">
    <property type="protein sequence ID" value="EMF98319.1"/>
    <property type="molecule type" value="Genomic_DNA"/>
</dbReference>
<comment type="caution">
    <text evidence="1">The sequence shown here is derived from an EMBL/GenBank/DDBJ whole genome shotgun (WGS) entry which is preliminary data.</text>
</comment>
<sequence length="39" mass="4352">MFGFPNEKNLGRIVLSLLTETESFETGLKEILSKVSIPL</sequence>
<reference evidence="1 2" key="1">
    <citation type="submission" date="2013-01" db="EMBL/GenBank/DDBJ databases">
        <authorList>
            <person name="Harkins D.M."/>
            <person name="Durkin A.S."/>
            <person name="Brinkac L.M."/>
            <person name="Haft D.H."/>
            <person name="Selengut J.D."/>
            <person name="Sanka R."/>
            <person name="DePew J."/>
            <person name="Purushe J."/>
            <person name="Picardeau M."/>
            <person name="Werts C."/>
            <person name="Goarant C."/>
            <person name="Vinetz J.M."/>
            <person name="Sutton G.G."/>
            <person name="Nierman W.C."/>
            <person name="Fouts D.E."/>
        </authorList>
    </citation>
    <scope>NUCLEOTIDE SEQUENCE [LARGE SCALE GENOMIC DNA]</scope>
    <source>
        <strain evidence="1 2">200701203</strain>
    </source>
</reference>
<dbReference type="BioCyc" id="LBOR1193007:G11KN-1205-MONOMER"/>
<accession>M3HKY6</accession>
<proteinExistence type="predicted"/>
<organism evidence="1 2">
    <name type="scientific">Leptospira borgpetersenii str. 200701203</name>
    <dbReference type="NCBI Taxonomy" id="1193007"/>
    <lineage>
        <taxon>Bacteria</taxon>
        <taxon>Pseudomonadati</taxon>
        <taxon>Spirochaetota</taxon>
        <taxon>Spirochaetia</taxon>
        <taxon>Leptospirales</taxon>
        <taxon>Leptospiraceae</taxon>
        <taxon>Leptospira</taxon>
    </lineage>
</organism>
<protein>
    <submittedName>
        <fullName evidence="1">Uncharacterized protein</fullName>
    </submittedName>
</protein>
<evidence type="ECO:0000313" key="2">
    <source>
        <dbReference type="Proteomes" id="UP000011783"/>
    </source>
</evidence>
<gene>
    <name evidence="1" type="ORF">LEP1GSC123_1773</name>
</gene>
<dbReference type="Proteomes" id="UP000011783">
    <property type="component" value="Unassembled WGS sequence"/>
</dbReference>